<proteinExistence type="predicted"/>
<protein>
    <recommendedName>
        <fullName evidence="2">Fibrinogen C-terminal domain-containing protein</fullName>
    </recommendedName>
</protein>
<dbReference type="KEGG" id="lgi:LOTGIDRAFT_172347"/>
<dbReference type="RefSeq" id="XP_009047466.1">
    <property type="nucleotide sequence ID" value="XM_009049218.1"/>
</dbReference>
<dbReference type="GO" id="GO:0005615">
    <property type="term" value="C:extracellular space"/>
    <property type="evidence" value="ECO:0007669"/>
    <property type="project" value="TreeGrafter"/>
</dbReference>
<dbReference type="OrthoDB" id="6081480at2759"/>
<dbReference type="Gene3D" id="3.90.215.10">
    <property type="entry name" value="Gamma Fibrinogen, chain A, domain 1"/>
    <property type="match status" value="1"/>
</dbReference>
<feature type="chain" id="PRO_5004717749" description="Fibrinogen C-terminal domain-containing protein" evidence="1">
    <location>
        <begin position="21"/>
        <end position="370"/>
    </location>
</feature>
<keyword evidence="4" id="KW-1185">Reference proteome</keyword>
<organism evidence="3 4">
    <name type="scientific">Lottia gigantea</name>
    <name type="common">Giant owl limpet</name>
    <dbReference type="NCBI Taxonomy" id="225164"/>
    <lineage>
        <taxon>Eukaryota</taxon>
        <taxon>Metazoa</taxon>
        <taxon>Spiralia</taxon>
        <taxon>Lophotrochozoa</taxon>
        <taxon>Mollusca</taxon>
        <taxon>Gastropoda</taxon>
        <taxon>Patellogastropoda</taxon>
        <taxon>Lottioidea</taxon>
        <taxon>Lottiidae</taxon>
        <taxon>Lottia</taxon>
    </lineage>
</organism>
<dbReference type="EMBL" id="KB200347">
    <property type="protein sequence ID" value="ESP01881.1"/>
    <property type="molecule type" value="Genomic_DNA"/>
</dbReference>
<reference evidence="3 4" key="1">
    <citation type="journal article" date="2013" name="Nature">
        <title>Insights into bilaterian evolution from three spiralian genomes.</title>
        <authorList>
            <person name="Simakov O."/>
            <person name="Marletaz F."/>
            <person name="Cho S.J."/>
            <person name="Edsinger-Gonzales E."/>
            <person name="Havlak P."/>
            <person name="Hellsten U."/>
            <person name="Kuo D.H."/>
            <person name="Larsson T."/>
            <person name="Lv J."/>
            <person name="Arendt D."/>
            <person name="Savage R."/>
            <person name="Osoegawa K."/>
            <person name="de Jong P."/>
            <person name="Grimwood J."/>
            <person name="Chapman J.A."/>
            <person name="Shapiro H."/>
            <person name="Aerts A."/>
            <person name="Otillar R.P."/>
            <person name="Terry A.Y."/>
            <person name="Boore J.L."/>
            <person name="Grigoriev I.V."/>
            <person name="Lindberg D.R."/>
            <person name="Seaver E.C."/>
            <person name="Weisblat D.A."/>
            <person name="Putnam N.H."/>
            <person name="Rokhsar D.S."/>
        </authorList>
    </citation>
    <scope>NUCLEOTIDE SEQUENCE [LARGE SCALE GENOMIC DNA]</scope>
</reference>
<dbReference type="GeneID" id="20242066"/>
<dbReference type="PROSITE" id="PS51406">
    <property type="entry name" value="FIBRINOGEN_C_2"/>
    <property type="match status" value="1"/>
</dbReference>
<evidence type="ECO:0000313" key="3">
    <source>
        <dbReference type="EMBL" id="ESP01881.1"/>
    </source>
</evidence>
<gene>
    <name evidence="3" type="ORF">LOTGIDRAFT_172347</name>
</gene>
<dbReference type="SMART" id="SM00186">
    <property type="entry name" value="FBG"/>
    <property type="match status" value="1"/>
</dbReference>
<dbReference type="InterPro" id="IPR002181">
    <property type="entry name" value="Fibrinogen_a/b/g_C_dom"/>
</dbReference>
<name>V4B3F9_LOTGI</name>
<dbReference type="OMA" id="HRINCAD"/>
<dbReference type="HOGENOM" id="CLU_060190_0_0_1"/>
<dbReference type="Gene3D" id="4.10.530.10">
    <property type="entry name" value="Gamma-fibrinogen Carboxyl Terminal Fragment, domain 2"/>
    <property type="match status" value="1"/>
</dbReference>
<dbReference type="AlphaFoldDB" id="V4B3F9"/>
<feature type="domain" description="Fibrinogen C-terminal" evidence="2">
    <location>
        <begin position="124"/>
        <end position="308"/>
    </location>
</feature>
<sequence length="370" mass="42302">MVILANLQVYILIFPFQVLCFEIQAGSYIQTSMFYEPSTCHQSAFNNFLLSIQEVSVKKCSLRCSVTLNCRRFMFDVKTKNCFLYESGENCFSDGNIGDKRCYRQRWLCTEVNCVRCPIGYYGDACQHIIQDCSDQNLTLSTASSFIKSYIRPASNGVILEAKCVYKPGIFQATLIQSRDNNCSEVSFTKTWDEYANGFGYIHSEYWLGLNHVYNILQNHPSFQFYYRMTSLTETKTGIHHNFSISNAANSFRVISAFDLSQNPRPIVNRLFSTYDADSTNNNCPNRFKGGWWFADGPNCNLANPNGKRNDSVFEANIHWLVQFQQTDKIIQCIVVALHIIYTPDVPPTYHICQVVNYNGRNDDGQVCPG</sequence>
<dbReference type="InterPro" id="IPR036056">
    <property type="entry name" value="Fibrinogen-like_C"/>
</dbReference>
<dbReference type="CTD" id="20242066"/>
<feature type="signal peptide" evidence="1">
    <location>
        <begin position="1"/>
        <end position="20"/>
    </location>
</feature>
<dbReference type="PANTHER" id="PTHR19143:SF444">
    <property type="entry name" value="PROTEIN SCABROUS"/>
    <property type="match status" value="1"/>
</dbReference>
<dbReference type="Proteomes" id="UP000030746">
    <property type="component" value="Unassembled WGS sequence"/>
</dbReference>
<dbReference type="Pfam" id="PF00147">
    <property type="entry name" value="Fibrinogen_C"/>
    <property type="match status" value="1"/>
</dbReference>
<dbReference type="SUPFAM" id="SSF56496">
    <property type="entry name" value="Fibrinogen C-terminal domain-like"/>
    <property type="match status" value="1"/>
</dbReference>
<evidence type="ECO:0000256" key="1">
    <source>
        <dbReference type="SAM" id="SignalP"/>
    </source>
</evidence>
<evidence type="ECO:0000313" key="4">
    <source>
        <dbReference type="Proteomes" id="UP000030746"/>
    </source>
</evidence>
<keyword evidence="1" id="KW-0732">Signal</keyword>
<dbReference type="InterPro" id="IPR050373">
    <property type="entry name" value="Fibrinogen_C-term_domain"/>
</dbReference>
<evidence type="ECO:0000259" key="2">
    <source>
        <dbReference type="PROSITE" id="PS51406"/>
    </source>
</evidence>
<dbReference type="PANTHER" id="PTHR19143">
    <property type="entry name" value="FIBRINOGEN/TENASCIN/ANGIOPOEITIN"/>
    <property type="match status" value="1"/>
</dbReference>
<dbReference type="STRING" id="225164.V4B3F9"/>
<dbReference type="InterPro" id="IPR014716">
    <property type="entry name" value="Fibrinogen_a/b/g_C_1"/>
</dbReference>
<accession>V4B3F9</accession>